<organism evidence="1 2">
    <name type="scientific">Colocasia esculenta</name>
    <name type="common">Wild taro</name>
    <name type="synonym">Arum esculentum</name>
    <dbReference type="NCBI Taxonomy" id="4460"/>
    <lineage>
        <taxon>Eukaryota</taxon>
        <taxon>Viridiplantae</taxon>
        <taxon>Streptophyta</taxon>
        <taxon>Embryophyta</taxon>
        <taxon>Tracheophyta</taxon>
        <taxon>Spermatophyta</taxon>
        <taxon>Magnoliopsida</taxon>
        <taxon>Liliopsida</taxon>
        <taxon>Araceae</taxon>
        <taxon>Aroideae</taxon>
        <taxon>Colocasieae</taxon>
        <taxon>Colocasia</taxon>
    </lineage>
</organism>
<reference evidence="1" key="1">
    <citation type="submission" date="2017-07" db="EMBL/GenBank/DDBJ databases">
        <title>Taro Niue Genome Assembly and Annotation.</title>
        <authorList>
            <person name="Atibalentja N."/>
            <person name="Keating K."/>
            <person name="Fields C.J."/>
        </authorList>
    </citation>
    <scope>NUCLEOTIDE SEQUENCE</scope>
    <source>
        <strain evidence="1">Niue_2</strain>
        <tissue evidence="1">Leaf</tissue>
    </source>
</reference>
<name>A0A843VIE9_COLES</name>
<sequence length="89" mass="9970">MFWCHLLGFLPSPSRLLRSGPADNLGQETITPAVQDIDDLAIGENAFWCLDELGGKGITNLKSQMEMGMFTLLKGVRRDDETFVVQWLI</sequence>
<evidence type="ECO:0000313" key="1">
    <source>
        <dbReference type="EMBL" id="MQL93084.1"/>
    </source>
</evidence>
<accession>A0A843VIE9</accession>
<dbReference type="AlphaFoldDB" id="A0A843VIE9"/>
<protein>
    <submittedName>
        <fullName evidence="1">Uncharacterized protein</fullName>
    </submittedName>
</protein>
<dbReference type="EMBL" id="NMUH01001515">
    <property type="protein sequence ID" value="MQL93084.1"/>
    <property type="molecule type" value="Genomic_DNA"/>
</dbReference>
<dbReference type="Proteomes" id="UP000652761">
    <property type="component" value="Unassembled WGS sequence"/>
</dbReference>
<comment type="caution">
    <text evidence="1">The sequence shown here is derived from an EMBL/GenBank/DDBJ whole genome shotgun (WGS) entry which is preliminary data.</text>
</comment>
<proteinExistence type="predicted"/>
<gene>
    <name evidence="1" type="ORF">Taro_025726</name>
</gene>
<keyword evidence="2" id="KW-1185">Reference proteome</keyword>
<evidence type="ECO:0000313" key="2">
    <source>
        <dbReference type="Proteomes" id="UP000652761"/>
    </source>
</evidence>